<comment type="caution">
    <text evidence="3">The sequence shown here is derived from an EMBL/GenBank/DDBJ whole genome shotgun (WGS) entry which is preliminary data.</text>
</comment>
<evidence type="ECO:0000256" key="2">
    <source>
        <dbReference type="SAM" id="Phobius"/>
    </source>
</evidence>
<evidence type="ECO:0000256" key="1">
    <source>
        <dbReference type="SAM" id="Coils"/>
    </source>
</evidence>
<feature type="transmembrane region" description="Helical" evidence="2">
    <location>
        <begin position="402"/>
        <end position="423"/>
    </location>
</feature>
<keyword evidence="4" id="KW-1185">Reference proteome</keyword>
<dbReference type="Proteomes" id="UP000070284">
    <property type="component" value="Unassembled WGS sequence"/>
</dbReference>
<keyword evidence="1" id="KW-0175">Coiled coil</keyword>
<dbReference type="Gene3D" id="1.50.10.20">
    <property type="match status" value="1"/>
</dbReference>
<dbReference type="SUPFAM" id="SSF48239">
    <property type="entry name" value="Terpenoid cyclases/Protein prenyltransferases"/>
    <property type="match status" value="1"/>
</dbReference>
<evidence type="ECO:0000313" key="3">
    <source>
        <dbReference type="EMBL" id="KXA94035.1"/>
    </source>
</evidence>
<dbReference type="AlphaFoldDB" id="A0A133UIN5"/>
<gene>
    <name evidence="3" type="ORF">AKJ65_05610</name>
</gene>
<keyword evidence="2" id="KW-0472">Membrane</keyword>
<evidence type="ECO:0000313" key="4">
    <source>
        <dbReference type="Proteomes" id="UP000070284"/>
    </source>
</evidence>
<dbReference type="EMBL" id="LHXO01000089">
    <property type="protein sequence ID" value="KXA94035.1"/>
    <property type="molecule type" value="Genomic_DNA"/>
</dbReference>
<protein>
    <recommendedName>
        <fullName evidence="5">Squalene cyclase C-terminal domain-containing protein</fullName>
    </recommendedName>
</protein>
<sequence length="461" mass="53870">MRNLTSSSDLPLRDYLFNQYLRRTADWLLGEQNDDYLLAQAGNSNWECSFSIFYLLGIYDKLENDSMKKEIERKVPQTVSWIINQANEVEEDGHNMAHWDGVTWDTSVVIRSTLMALEKFPDEFPKNQKDKINNLIKKSLKWLAYRFSLWEKVVTYPYGPADIAQILITSVELYQNHLDLFSEGINPYYSPKEFMQEMAQYLNRHCKEIKVQPEGESVKATFWGDPFQSAEVACSLAEYFSLREKDAGVVDSEKSIIKNCKENIDRFLVYIESKQEEGRWGTHSDTLRTIWAYLRVTGKRENKDPEPHLALKAIRWICDEKQSFDDGSYLHTMFLTVFYSLAVLEVYKNWNLAEQSMIEVFDNAMWATPVRSTEERSRRLRLEMQIQNLKKENEKLSRDRNILIASGLFVFLFSISVIFPILAGWLPEITNKLNLFFSYLTLLTVIDIAIVGGFYREILTP</sequence>
<accession>A0A133UIN5</accession>
<keyword evidence="2" id="KW-1133">Transmembrane helix</keyword>
<keyword evidence="2" id="KW-0812">Transmembrane</keyword>
<feature type="transmembrane region" description="Helical" evidence="2">
    <location>
        <begin position="435"/>
        <end position="455"/>
    </location>
</feature>
<name>A0A133UIN5_9EURY</name>
<proteinExistence type="predicted"/>
<organism evidence="3 4">
    <name type="scientific">candidate division MSBL1 archaeon SCGC-AAA259E19</name>
    <dbReference type="NCBI Taxonomy" id="1698264"/>
    <lineage>
        <taxon>Archaea</taxon>
        <taxon>Methanobacteriati</taxon>
        <taxon>Methanobacteriota</taxon>
        <taxon>candidate division MSBL1</taxon>
    </lineage>
</organism>
<evidence type="ECO:0008006" key="5">
    <source>
        <dbReference type="Google" id="ProtNLM"/>
    </source>
</evidence>
<dbReference type="InterPro" id="IPR008930">
    <property type="entry name" value="Terpenoid_cyclase/PrenylTrfase"/>
</dbReference>
<reference evidence="3 4" key="1">
    <citation type="journal article" date="2016" name="Sci. Rep.">
        <title>Metabolic traits of an uncultured archaeal lineage -MSBL1- from brine pools of the Red Sea.</title>
        <authorList>
            <person name="Mwirichia R."/>
            <person name="Alam I."/>
            <person name="Rashid M."/>
            <person name="Vinu M."/>
            <person name="Ba-Alawi W."/>
            <person name="Anthony Kamau A."/>
            <person name="Kamanda Ngugi D."/>
            <person name="Goker M."/>
            <person name="Klenk H.P."/>
            <person name="Bajic V."/>
            <person name="Stingl U."/>
        </authorList>
    </citation>
    <scope>NUCLEOTIDE SEQUENCE [LARGE SCALE GENOMIC DNA]</scope>
    <source>
        <strain evidence="3">SCGC-AAA259E19</strain>
    </source>
</reference>
<feature type="coiled-coil region" evidence="1">
    <location>
        <begin position="372"/>
        <end position="406"/>
    </location>
</feature>